<accession>A0A6G7VI66</accession>
<evidence type="ECO:0000313" key="7">
    <source>
        <dbReference type="EMBL" id="QIK39632.1"/>
    </source>
</evidence>
<dbReference type="InterPro" id="IPR007343">
    <property type="entry name" value="Uncharacterised_pept_Zn_put"/>
</dbReference>
<dbReference type="PANTHER" id="PTHR30168:SF0">
    <property type="entry name" value="INNER MEMBRANE PROTEIN"/>
    <property type="match status" value="1"/>
</dbReference>
<dbReference type="EMBL" id="CP049811">
    <property type="protein sequence ID" value="QIK39632.1"/>
    <property type="molecule type" value="Genomic_DNA"/>
</dbReference>
<evidence type="ECO:0000313" key="8">
    <source>
        <dbReference type="Proteomes" id="UP000500791"/>
    </source>
</evidence>
<dbReference type="GO" id="GO:0016020">
    <property type="term" value="C:membrane"/>
    <property type="evidence" value="ECO:0007669"/>
    <property type="project" value="UniProtKB-SubCell"/>
</dbReference>
<organism evidence="7 8">
    <name type="scientific">Pontivivens nitratireducens</name>
    <dbReference type="NCBI Taxonomy" id="2758038"/>
    <lineage>
        <taxon>Bacteria</taxon>
        <taxon>Pseudomonadati</taxon>
        <taxon>Pseudomonadota</taxon>
        <taxon>Alphaproteobacteria</taxon>
        <taxon>Rhodobacterales</taxon>
        <taxon>Paracoccaceae</taxon>
        <taxon>Pontivivens</taxon>
    </lineage>
</organism>
<evidence type="ECO:0008006" key="9">
    <source>
        <dbReference type="Google" id="ProtNLM"/>
    </source>
</evidence>
<evidence type="ECO:0000256" key="1">
    <source>
        <dbReference type="ARBA" id="ARBA00004167"/>
    </source>
</evidence>
<reference evidence="7 8" key="1">
    <citation type="submission" date="2020-03" db="EMBL/GenBank/DDBJ databases">
        <title>Complete genome sequence of Monaibacterium sp. ALG8 with diverse plasmids.</title>
        <authorList>
            <person name="Sun C."/>
        </authorList>
    </citation>
    <scope>NUCLEOTIDE SEQUENCE [LARGE SCALE GENOMIC DNA]</scope>
    <source>
        <strain evidence="7 8">ALG8</strain>
    </source>
</reference>
<evidence type="ECO:0000256" key="3">
    <source>
        <dbReference type="ARBA" id="ARBA00022989"/>
    </source>
</evidence>
<keyword evidence="2 6" id="KW-0812">Transmembrane</keyword>
<protein>
    <recommendedName>
        <fullName evidence="9">YpfJ protein, zinc metalloprotease superfamily</fullName>
    </recommendedName>
</protein>
<name>A0A6G7VI66_9RHOB</name>
<sequence length="289" mass="31302">MKWRGRRASRNISDRRRSGGRGAGRTVVAGGGIGAVVVVLAGLVFGFDPSFILNSGLLDGGPVQQTSAPSGPNRIDDETEEFVAVVLADTEEVWTDLFQRSGASYPRPTLVLFSGAVGSACGQASSAVGPFYCPGDEQIYIDLDFFDVMDRELGARGDFAKAYVIAHEVAHHVQNVQGILPEVNAQRQRVDETGANRLTVRLELQADCYSGIWANRAEQMFDTLEPGDIAEAMNAAEAIGDDALQRRAQGYVVPDSFTHGTSEQRMRWFDRGYRTGSVSNCDTFAATEL</sequence>
<keyword evidence="3 6" id="KW-1133">Transmembrane helix</keyword>
<evidence type="ECO:0000256" key="5">
    <source>
        <dbReference type="SAM" id="MobiDB-lite"/>
    </source>
</evidence>
<gene>
    <name evidence="7" type="ORF">G8E03_01940</name>
</gene>
<comment type="subcellular location">
    <subcellularLocation>
        <location evidence="1">Membrane</location>
        <topology evidence="1">Single-pass membrane protein</topology>
    </subcellularLocation>
</comment>
<dbReference type="Proteomes" id="UP000500791">
    <property type="component" value="Chromosome"/>
</dbReference>
<keyword evidence="8" id="KW-1185">Reference proteome</keyword>
<evidence type="ECO:0000256" key="6">
    <source>
        <dbReference type="SAM" id="Phobius"/>
    </source>
</evidence>
<proteinExistence type="predicted"/>
<dbReference type="KEGG" id="mon:G8E03_01940"/>
<feature type="transmembrane region" description="Helical" evidence="6">
    <location>
        <begin position="26"/>
        <end position="47"/>
    </location>
</feature>
<dbReference type="PANTHER" id="PTHR30168">
    <property type="entry name" value="PUTATIVE MEMBRANE PROTEIN YPFJ"/>
    <property type="match status" value="1"/>
</dbReference>
<evidence type="ECO:0000256" key="4">
    <source>
        <dbReference type="ARBA" id="ARBA00023136"/>
    </source>
</evidence>
<feature type="region of interest" description="Disordered" evidence="5">
    <location>
        <begin position="1"/>
        <end position="24"/>
    </location>
</feature>
<evidence type="ECO:0000256" key="2">
    <source>
        <dbReference type="ARBA" id="ARBA00022692"/>
    </source>
</evidence>
<dbReference type="Pfam" id="PF04228">
    <property type="entry name" value="Zn_peptidase"/>
    <property type="match status" value="1"/>
</dbReference>
<dbReference type="AlphaFoldDB" id="A0A6G7VI66"/>
<keyword evidence="4 6" id="KW-0472">Membrane</keyword>
<dbReference type="RefSeq" id="WP_166188022.1">
    <property type="nucleotide sequence ID" value="NZ_CP049811.1"/>
</dbReference>